<feature type="region of interest" description="Disordered" evidence="1">
    <location>
        <begin position="245"/>
        <end position="271"/>
    </location>
</feature>
<evidence type="ECO:0000256" key="1">
    <source>
        <dbReference type="SAM" id="MobiDB-lite"/>
    </source>
</evidence>
<proteinExistence type="predicted"/>
<dbReference type="EnsemblMetazoa" id="AATE019758-RA">
    <property type="protein sequence ID" value="AATE019758-PA.1"/>
    <property type="gene ID" value="AATE019758"/>
</dbReference>
<dbReference type="VEuPathDB" id="VectorBase:AATE019758"/>
<organism evidence="2">
    <name type="scientific">Anopheles atroparvus</name>
    <name type="common">European mosquito</name>
    <dbReference type="NCBI Taxonomy" id="41427"/>
    <lineage>
        <taxon>Eukaryota</taxon>
        <taxon>Metazoa</taxon>
        <taxon>Ecdysozoa</taxon>
        <taxon>Arthropoda</taxon>
        <taxon>Hexapoda</taxon>
        <taxon>Insecta</taxon>
        <taxon>Pterygota</taxon>
        <taxon>Neoptera</taxon>
        <taxon>Endopterygota</taxon>
        <taxon>Diptera</taxon>
        <taxon>Nematocera</taxon>
        <taxon>Culicoidea</taxon>
        <taxon>Culicidae</taxon>
        <taxon>Anophelinae</taxon>
        <taxon>Anopheles</taxon>
    </lineage>
</organism>
<protein>
    <submittedName>
        <fullName evidence="2">Uncharacterized protein</fullName>
    </submittedName>
</protein>
<sequence>MVRRWDTSVFSAELFAEALRLHCFSEVAVDPATLISTLRRACDETMPRLSGGRNRTNVYWWTEEIAELRTACQRAQATLRRTRDRTLRSLRAGTFRARKKSPEAWQRVAEAAAKVTQQLQRAWLVARASEAEEEVDIGRRRATARGAAAAARAERRRNSRFGRHPTLRRRIREMEGEEQVRFRRRAHQLMDNIRHLEERQHRVPREVWLAEMAHNRARLDAHDAEPDAAEAAQAILEDALRRLQAARRQQRNIRQRAYRQRASAGSQAQRG</sequence>
<dbReference type="AlphaFoldDB" id="A0A182JKG5"/>
<name>A0A182JKG5_ANOAO</name>
<evidence type="ECO:0000313" key="2">
    <source>
        <dbReference type="EnsemblMetazoa" id="AATE019758-PA.1"/>
    </source>
</evidence>
<feature type="compositionally biased region" description="Basic residues" evidence="1">
    <location>
        <begin position="245"/>
        <end position="259"/>
    </location>
</feature>
<accession>A0A182JKG5</accession>
<reference evidence="2" key="1">
    <citation type="submission" date="2022-08" db="UniProtKB">
        <authorList>
            <consortium name="EnsemblMetazoa"/>
        </authorList>
    </citation>
    <scope>IDENTIFICATION</scope>
    <source>
        <strain evidence="2">EBRO</strain>
    </source>
</reference>